<proteinExistence type="predicted"/>
<dbReference type="GO" id="GO:0003700">
    <property type="term" value="F:DNA-binding transcription factor activity"/>
    <property type="evidence" value="ECO:0007669"/>
    <property type="project" value="InterPro"/>
</dbReference>
<keyword evidence="6" id="KW-0539">Nucleus</keyword>
<dbReference type="InterPro" id="IPR044607">
    <property type="entry name" value="RKD-like"/>
</dbReference>
<keyword evidence="3" id="KW-0175">Coiled coil</keyword>
<evidence type="ECO:0000259" key="7">
    <source>
        <dbReference type="PROSITE" id="PS51519"/>
    </source>
</evidence>
<protein>
    <recommendedName>
        <fullName evidence="7">RWP-RK domain-containing protein</fullName>
    </recommendedName>
</protein>
<gene>
    <name evidence="8" type="ORF">KIW84_071385</name>
</gene>
<evidence type="ECO:0000256" key="2">
    <source>
        <dbReference type="ARBA" id="ARBA00023015"/>
    </source>
</evidence>
<feature type="domain" description="RWP-RK" evidence="7">
    <location>
        <begin position="284"/>
        <end position="370"/>
    </location>
</feature>
<dbReference type="Gramene" id="Psat07G0138500-T1">
    <property type="protein sequence ID" value="KAI5384353.1"/>
    <property type="gene ID" value="KIW84_071385"/>
</dbReference>
<sequence length="410" mass="47175">MEDLRYEFNDPYECSIDPSFFIMSNPTLDDLAINIGPTSMSQENPTNLSINNNNLTYQNHHAVFQQEHSTNFNDHFSSPLFQQNHHGSNTNNDPFNYTTMSQENHHDSVSDSFFDGMPQQMHEDQRIQPVNQIPILPNQTDAMTLDQWPPAPIPYFCSCCQVLREIIHANGVQFEKLEIHGRLGLITHAIHHQTPVNGNPPINQMIDFSMRNLDEIKKFLAQYCMDRILAGYFILQDPLSSYYETLCTGLDWIEDFNIEGLDNNNQNNSDEMVEQEQMCENGTPTITVDKKDLSEQRKKAGKLTLSDLCDHFHLPIEEASEKVDFCPTVLKKTCRKAGLTRWPHRKVKSLLKQIALLESQLERRDAATRGRSERDISELKEEMIRHCGGLIPTAMYNIAAFLPPQHQQLR</sequence>
<comment type="function">
    <text evidence="1">Putative transcription factor.</text>
</comment>
<evidence type="ECO:0000256" key="1">
    <source>
        <dbReference type="ARBA" id="ARBA00004049"/>
    </source>
</evidence>
<dbReference type="GO" id="GO:0003677">
    <property type="term" value="F:DNA binding"/>
    <property type="evidence" value="ECO:0007669"/>
    <property type="project" value="UniProtKB-KW"/>
</dbReference>
<accession>A0A9D4ZVT2</accession>
<comment type="caution">
    <text evidence="8">The sequence shown here is derived from an EMBL/GenBank/DDBJ whole genome shotgun (WGS) entry which is preliminary data.</text>
</comment>
<dbReference type="PANTHER" id="PTHR46373:SF5">
    <property type="entry name" value="RWP-RK DOMAIN PROTEIN"/>
    <property type="match status" value="1"/>
</dbReference>
<reference evidence="8 9" key="1">
    <citation type="journal article" date="2022" name="Nat. Genet.">
        <title>Improved pea reference genome and pan-genome highlight genomic features and evolutionary characteristics.</title>
        <authorList>
            <person name="Yang T."/>
            <person name="Liu R."/>
            <person name="Luo Y."/>
            <person name="Hu S."/>
            <person name="Wang D."/>
            <person name="Wang C."/>
            <person name="Pandey M.K."/>
            <person name="Ge S."/>
            <person name="Xu Q."/>
            <person name="Li N."/>
            <person name="Li G."/>
            <person name="Huang Y."/>
            <person name="Saxena R.K."/>
            <person name="Ji Y."/>
            <person name="Li M."/>
            <person name="Yan X."/>
            <person name="He Y."/>
            <person name="Liu Y."/>
            <person name="Wang X."/>
            <person name="Xiang C."/>
            <person name="Varshney R.K."/>
            <person name="Ding H."/>
            <person name="Gao S."/>
            <person name="Zong X."/>
        </authorList>
    </citation>
    <scope>NUCLEOTIDE SEQUENCE [LARGE SCALE GENOMIC DNA]</scope>
    <source>
        <strain evidence="8 9">cv. Zhongwan 6</strain>
    </source>
</reference>
<dbReference type="AlphaFoldDB" id="A0A9D4ZVT2"/>
<evidence type="ECO:0000313" key="9">
    <source>
        <dbReference type="Proteomes" id="UP001058974"/>
    </source>
</evidence>
<organism evidence="8 9">
    <name type="scientific">Pisum sativum</name>
    <name type="common">Garden pea</name>
    <name type="synonym">Lathyrus oleraceus</name>
    <dbReference type="NCBI Taxonomy" id="3888"/>
    <lineage>
        <taxon>Eukaryota</taxon>
        <taxon>Viridiplantae</taxon>
        <taxon>Streptophyta</taxon>
        <taxon>Embryophyta</taxon>
        <taxon>Tracheophyta</taxon>
        <taxon>Spermatophyta</taxon>
        <taxon>Magnoliopsida</taxon>
        <taxon>eudicotyledons</taxon>
        <taxon>Gunneridae</taxon>
        <taxon>Pentapetalae</taxon>
        <taxon>rosids</taxon>
        <taxon>fabids</taxon>
        <taxon>Fabales</taxon>
        <taxon>Fabaceae</taxon>
        <taxon>Papilionoideae</taxon>
        <taxon>50 kb inversion clade</taxon>
        <taxon>NPAAA clade</taxon>
        <taxon>Hologalegina</taxon>
        <taxon>IRL clade</taxon>
        <taxon>Fabeae</taxon>
        <taxon>Lathyrus</taxon>
    </lineage>
</organism>
<dbReference type="EMBL" id="JAMSHJ010000007">
    <property type="protein sequence ID" value="KAI5384353.1"/>
    <property type="molecule type" value="Genomic_DNA"/>
</dbReference>
<evidence type="ECO:0000256" key="6">
    <source>
        <dbReference type="ARBA" id="ARBA00023242"/>
    </source>
</evidence>
<keyword evidence="2" id="KW-0805">Transcription regulation</keyword>
<dbReference type="Gramene" id="Psat7g051600.1">
    <property type="protein sequence ID" value="Psat7g051600.1.cds"/>
    <property type="gene ID" value="Psat7g051600"/>
</dbReference>
<dbReference type="Proteomes" id="UP001058974">
    <property type="component" value="Chromosome 7"/>
</dbReference>
<evidence type="ECO:0000256" key="5">
    <source>
        <dbReference type="ARBA" id="ARBA00023163"/>
    </source>
</evidence>
<keyword evidence="4" id="KW-0238">DNA-binding</keyword>
<name>A0A9D4ZVT2_PEA</name>
<keyword evidence="5" id="KW-0804">Transcription</keyword>
<dbReference type="InterPro" id="IPR003035">
    <property type="entry name" value="RWP-RK_dom"/>
</dbReference>
<dbReference type="PROSITE" id="PS51519">
    <property type="entry name" value="RWP_RK"/>
    <property type="match status" value="1"/>
</dbReference>
<keyword evidence="9" id="KW-1185">Reference proteome</keyword>
<evidence type="ECO:0000256" key="3">
    <source>
        <dbReference type="ARBA" id="ARBA00023054"/>
    </source>
</evidence>
<dbReference type="Pfam" id="PF02042">
    <property type="entry name" value="RWP-RK"/>
    <property type="match status" value="1"/>
</dbReference>
<dbReference type="PANTHER" id="PTHR46373">
    <property type="entry name" value="PROTEIN RKD4"/>
    <property type="match status" value="1"/>
</dbReference>
<evidence type="ECO:0000313" key="8">
    <source>
        <dbReference type="EMBL" id="KAI5384353.1"/>
    </source>
</evidence>
<evidence type="ECO:0000256" key="4">
    <source>
        <dbReference type="ARBA" id="ARBA00023125"/>
    </source>
</evidence>